<dbReference type="GO" id="GO:0006629">
    <property type="term" value="P:lipid metabolic process"/>
    <property type="evidence" value="ECO:0007669"/>
    <property type="project" value="InterPro"/>
</dbReference>
<accession>A0A3Q2XZE6</accession>
<sequence>MWEKLSTPRRSLSSDSEEIPDMDQWCEDWMSNLPKELLDIPLTHLAIPGSHDTMSYCLDISSPLVRSESDLFRVLDGLCCCLTRPTVFKWATTQSAMHVRRVCA</sequence>
<evidence type="ECO:0000313" key="1">
    <source>
        <dbReference type="Ensembl" id="ENSHCOP00000009857.1"/>
    </source>
</evidence>
<reference evidence="1" key="2">
    <citation type="submission" date="2025-09" db="UniProtKB">
        <authorList>
            <consortium name="Ensembl"/>
        </authorList>
    </citation>
    <scope>IDENTIFICATION</scope>
</reference>
<dbReference type="AlphaFoldDB" id="A0A3Q2XZE6"/>
<dbReference type="InterPro" id="IPR017946">
    <property type="entry name" value="PLC-like_Pdiesterase_TIM-brl"/>
</dbReference>
<dbReference type="GO" id="GO:0008081">
    <property type="term" value="F:phosphoric diester hydrolase activity"/>
    <property type="evidence" value="ECO:0007669"/>
    <property type="project" value="InterPro"/>
</dbReference>
<protein>
    <submittedName>
        <fullName evidence="1">Si:dkey-66a8.7</fullName>
    </submittedName>
</protein>
<dbReference type="Ensembl" id="ENSHCOT00000016107.1">
    <property type="protein sequence ID" value="ENSHCOP00000009857.1"/>
    <property type="gene ID" value="ENSHCOG00000012383.1"/>
</dbReference>
<keyword evidence="2" id="KW-1185">Reference proteome</keyword>
<dbReference type="GeneTree" id="ENSGT00940000166880"/>
<proteinExistence type="predicted"/>
<evidence type="ECO:0000313" key="2">
    <source>
        <dbReference type="Proteomes" id="UP000264820"/>
    </source>
</evidence>
<dbReference type="Gene3D" id="3.20.20.190">
    <property type="entry name" value="Phosphatidylinositol (PI) phosphodiesterase"/>
    <property type="match status" value="1"/>
</dbReference>
<dbReference type="Proteomes" id="UP000264820">
    <property type="component" value="Unplaced"/>
</dbReference>
<name>A0A3Q2XZE6_HIPCM</name>
<organism evidence="1 2">
    <name type="scientific">Hippocampus comes</name>
    <name type="common">Tiger tail seahorse</name>
    <dbReference type="NCBI Taxonomy" id="109280"/>
    <lineage>
        <taxon>Eukaryota</taxon>
        <taxon>Metazoa</taxon>
        <taxon>Chordata</taxon>
        <taxon>Craniata</taxon>
        <taxon>Vertebrata</taxon>
        <taxon>Euteleostomi</taxon>
        <taxon>Actinopterygii</taxon>
        <taxon>Neopterygii</taxon>
        <taxon>Teleostei</taxon>
        <taxon>Neoteleostei</taxon>
        <taxon>Acanthomorphata</taxon>
        <taxon>Syngnathiaria</taxon>
        <taxon>Syngnathiformes</taxon>
        <taxon>Syngnathoidei</taxon>
        <taxon>Syngnathidae</taxon>
        <taxon>Hippocampus</taxon>
    </lineage>
</organism>
<dbReference type="SUPFAM" id="SSF51695">
    <property type="entry name" value="PLC-like phosphodiesterases"/>
    <property type="match status" value="1"/>
</dbReference>
<reference evidence="1" key="1">
    <citation type="submission" date="2025-08" db="UniProtKB">
        <authorList>
            <consortium name="Ensembl"/>
        </authorList>
    </citation>
    <scope>IDENTIFICATION</scope>
</reference>